<dbReference type="Proteomes" id="UP000016562">
    <property type="component" value="Unassembled WGS sequence"/>
</dbReference>
<comment type="caution">
    <text evidence="1">The sequence shown here is derived from an EMBL/GenBank/DDBJ whole genome shotgun (WGS) entry which is preliminary data.</text>
</comment>
<sequence length="226" mass="26731">MLDCPLCHHDDIQFYWEDKRRQYLQCQRCELVFVDPNQRLDASQEKAHYDLHENDPSDAGYRRFLSRVQQPLVERIGPHKQGLDFGCGPGPTLSLMMEEAGHQVDLYDLYYYPDMSVLNKQYDFVTATEVIEHLYKPDEVWAQWITMLKPGAWLGLMTKMVRGVEAFATWHYKNDHTHVVFFSRSTFEFLAVRDKLELEFIENDVILLRKSSNESTKEIEKARFSR</sequence>
<keyword evidence="2" id="KW-1185">Reference proteome</keyword>
<dbReference type="eggNOG" id="COG4106">
    <property type="taxonomic scope" value="Bacteria"/>
</dbReference>
<evidence type="ECO:0008006" key="3">
    <source>
        <dbReference type="Google" id="ProtNLM"/>
    </source>
</evidence>
<reference evidence="1 2" key="1">
    <citation type="submission" date="2013-09" db="EMBL/GenBank/DDBJ databases">
        <title>Whole genome shotgun sequence of Vibrio ezurae NBRC 102218.</title>
        <authorList>
            <person name="Yoshida I."/>
            <person name="Hosoyama A."/>
            <person name="Numata M."/>
            <person name="Hashimoto M."/>
            <person name="Hosoyama Y."/>
            <person name="Tsuchikane K."/>
            <person name="Noguchi M."/>
            <person name="Hirakata S."/>
            <person name="Ichikawa N."/>
            <person name="Ohji S."/>
            <person name="Yamazoe A."/>
            <person name="Fujita N."/>
        </authorList>
    </citation>
    <scope>NUCLEOTIDE SEQUENCE [LARGE SCALE GENOMIC DNA]</scope>
    <source>
        <strain evidence="1 2">NBRC 102218</strain>
    </source>
</reference>
<evidence type="ECO:0000313" key="1">
    <source>
        <dbReference type="EMBL" id="GAD80494.1"/>
    </source>
</evidence>
<proteinExistence type="predicted"/>
<protein>
    <recommendedName>
        <fullName evidence="3">Methyltransferase</fullName>
    </recommendedName>
</protein>
<dbReference type="Pfam" id="PF13489">
    <property type="entry name" value="Methyltransf_23"/>
    <property type="match status" value="1"/>
</dbReference>
<accession>U3CH06</accession>
<name>U3CH06_9VIBR</name>
<organism evidence="1 2">
    <name type="scientific">Vibrio ezurae NBRC 102218</name>
    <dbReference type="NCBI Taxonomy" id="1219080"/>
    <lineage>
        <taxon>Bacteria</taxon>
        <taxon>Pseudomonadati</taxon>
        <taxon>Pseudomonadota</taxon>
        <taxon>Gammaproteobacteria</taxon>
        <taxon>Vibrionales</taxon>
        <taxon>Vibrionaceae</taxon>
        <taxon>Vibrio</taxon>
    </lineage>
</organism>
<dbReference type="SUPFAM" id="SSF53335">
    <property type="entry name" value="S-adenosyl-L-methionine-dependent methyltransferases"/>
    <property type="match status" value="1"/>
</dbReference>
<evidence type="ECO:0000313" key="2">
    <source>
        <dbReference type="Proteomes" id="UP000016562"/>
    </source>
</evidence>
<dbReference type="STRING" id="1219080.VEZ01S_37_00590"/>
<dbReference type="RefSeq" id="WP_021714202.1">
    <property type="nucleotide sequence ID" value="NZ_BATM01000037.1"/>
</dbReference>
<dbReference type="EMBL" id="BATM01000037">
    <property type="protein sequence ID" value="GAD80494.1"/>
    <property type="molecule type" value="Genomic_DNA"/>
</dbReference>
<dbReference type="Gene3D" id="3.40.50.150">
    <property type="entry name" value="Vaccinia Virus protein VP39"/>
    <property type="match status" value="1"/>
</dbReference>
<gene>
    <name evidence="1" type="ORF">VEZ01S_37_00590</name>
</gene>
<dbReference type="OrthoDB" id="9791944at2"/>
<dbReference type="AlphaFoldDB" id="U3CH06"/>
<dbReference type="InterPro" id="IPR029063">
    <property type="entry name" value="SAM-dependent_MTases_sf"/>
</dbReference>